<evidence type="ECO:0000313" key="1">
    <source>
        <dbReference type="EMBL" id="MCM2436366.1"/>
    </source>
</evidence>
<dbReference type="RefSeq" id="WP_205144393.1">
    <property type="nucleotide sequence ID" value="NZ_JAFBDN010000040.1"/>
</dbReference>
<keyword evidence="2" id="KW-1185">Reference proteome</keyword>
<dbReference type="Proteomes" id="UP001057481">
    <property type="component" value="Unassembled WGS sequence"/>
</dbReference>
<comment type="caution">
    <text evidence="1">The sequence shown here is derived from an EMBL/GenBank/DDBJ whole genome shotgun (WGS) entry which is preliminary data.</text>
</comment>
<proteinExistence type="predicted"/>
<organism evidence="1 2">
    <name type="scientific">Periweissella beninensis</name>
    <dbReference type="NCBI Taxonomy" id="504936"/>
    <lineage>
        <taxon>Bacteria</taxon>
        <taxon>Bacillati</taxon>
        <taxon>Bacillota</taxon>
        <taxon>Bacilli</taxon>
        <taxon>Lactobacillales</taxon>
        <taxon>Lactobacillaceae</taxon>
        <taxon>Periweissella</taxon>
    </lineage>
</organism>
<gene>
    <name evidence="1" type="ORF">KAK10_00090</name>
</gene>
<protein>
    <submittedName>
        <fullName evidence="1">Restriction endonuclease</fullName>
    </submittedName>
</protein>
<name>A0ABT0VF94_9LACO</name>
<sequence length="262" mass="29919">MDYGNYKSRVKIPKENPLYAKQSDFVLKMINKMVEDSFNSGNKQIILDTNIRGEFPLDNINKLAAPLIESWAATVFGNVAQLSDNEFSLINIEVGANRTDLADVILQFKRTNEEQVNPSYITGNVDIKSTADTIKNSGKGPNITSFAKIRTAYLEDPDFIFVILSIKYHPYSETNPVTGMAKGVIDLHDFTSYDFKYLSERDFSINPALGTGQIQIKDIHYVDVTPRTTWELVQVLDQKYINSTKRTFENWIEEAIKRKWIK</sequence>
<dbReference type="EMBL" id="JAGMVS010000002">
    <property type="protein sequence ID" value="MCM2436366.1"/>
    <property type="molecule type" value="Genomic_DNA"/>
</dbReference>
<dbReference type="GO" id="GO:0004519">
    <property type="term" value="F:endonuclease activity"/>
    <property type="evidence" value="ECO:0007669"/>
    <property type="project" value="UniProtKB-KW"/>
</dbReference>
<evidence type="ECO:0000313" key="2">
    <source>
        <dbReference type="Proteomes" id="UP001057481"/>
    </source>
</evidence>
<keyword evidence="1" id="KW-0255">Endonuclease</keyword>
<reference evidence="1" key="1">
    <citation type="submission" date="2021-04" db="EMBL/GenBank/DDBJ databases">
        <title>Taxonomic assessment of Weissella genus.</title>
        <authorList>
            <person name="Fanelli F."/>
            <person name="Chieffi D."/>
            <person name="Dell'Aquila A."/>
            <person name="Gyu-Sung C."/>
            <person name="Franz C.M.A.P."/>
            <person name="Fusco V."/>
        </authorList>
    </citation>
    <scope>NUCLEOTIDE SEQUENCE</scope>
    <source>
        <strain evidence="1">LMG 25373</strain>
    </source>
</reference>
<accession>A0ABT0VF94</accession>
<keyword evidence="1" id="KW-0378">Hydrolase</keyword>
<keyword evidence="1" id="KW-0540">Nuclease</keyword>